<feature type="transmembrane region" description="Helical" evidence="9">
    <location>
        <begin position="53"/>
        <end position="73"/>
    </location>
</feature>
<dbReference type="SMART" id="SM01381">
    <property type="entry name" value="7TM_GPCR_Srsx"/>
    <property type="match status" value="1"/>
</dbReference>
<keyword evidence="5 9" id="KW-0472">Membrane</keyword>
<accession>A0A3M6UWJ3</accession>
<feature type="transmembrane region" description="Helical" evidence="9">
    <location>
        <begin position="179"/>
        <end position="201"/>
    </location>
</feature>
<keyword evidence="6 8" id="KW-0675">Receptor</keyword>
<organism evidence="11 12">
    <name type="scientific">Pocillopora damicornis</name>
    <name type="common">Cauliflower coral</name>
    <name type="synonym">Millepora damicornis</name>
    <dbReference type="NCBI Taxonomy" id="46731"/>
    <lineage>
        <taxon>Eukaryota</taxon>
        <taxon>Metazoa</taxon>
        <taxon>Cnidaria</taxon>
        <taxon>Anthozoa</taxon>
        <taxon>Hexacorallia</taxon>
        <taxon>Scleractinia</taxon>
        <taxon>Astrocoeniina</taxon>
        <taxon>Pocilloporidae</taxon>
        <taxon>Pocillopora</taxon>
    </lineage>
</organism>
<gene>
    <name evidence="11" type="ORF">pdam_00017219</name>
</gene>
<evidence type="ECO:0000256" key="5">
    <source>
        <dbReference type="ARBA" id="ARBA00023136"/>
    </source>
</evidence>
<sequence length="360" mass="39893">MSKTLLLPPRSLSFIVFESVASIALIILSLVGNVLILTALYRNPRLRNTTNNYIAALAVTDLLSACVPGTLFASTLIAGRLVFGMPLCRLSGFLVHFLTYFSMTTMTLTAVNRYFRVVRPQLYRKLFTKTRSRGILVVLWLVIAGFVFYPTALDMGTFTFNPVLSFCAYTFASQSAETVFTVTVVCVFVVFSLSVICVCYYHVSKEIRRHNVGIRLSLQGVSVQEINLSKVLFIVAFAFALCWIPTFVVVLIIRVILDGAPHELAVVIPFLIQTSSVLNPLIYGVLSPPFRREFRRLFTPKWRARSGDINSNASSPTGQIGLALEQISIGHPCTGDDSRRQGDGSDELAQFPSLKVAWSV</sequence>
<dbReference type="AlphaFoldDB" id="A0A3M6UWJ3"/>
<protein>
    <recommendedName>
        <fullName evidence="10">G-protein coupled receptors family 1 profile domain-containing protein</fullName>
    </recommendedName>
</protein>
<keyword evidence="3 9" id="KW-1133">Transmembrane helix</keyword>
<comment type="subcellular location">
    <subcellularLocation>
        <location evidence="1">Membrane</location>
        <topology evidence="1">Multi-pass membrane protein</topology>
    </subcellularLocation>
</comment>
<evidence type="ECO:0000256" key="3">
    <source>
        <dbReference type="ARBA" id="ARBA00022989"/>
    </source>
</evidence>
<evidence type="ECO:0000256" key="7">
    <source>
        <dbReference type="ARBA" id="ARBA00023224"/>
    </source>
</evidence>
<feature type="transmembrane region" description="Helical" evidence="9">
    <location>
        <begin position="93"/>
        <end position="115"/>
    </location>
</feature>
<dbReference type="Proteomes" id="UP000275408">
    <property type="component" value="Unassembled WGS sequence"/>
</dbReference>
<dbReference type="SUPFAM" id="SSF81321">
    <property type="entry name" value="Family A G protein-coupled receptor-like"/>
    <property type="match status" value="1"/>
</dbReference>
<evidence type="ECO:0000256" key="6">
    <source>
        <dbReference type="ARBA" id="ARBA00023170"/>
    </source>
</evidence>
<feature type="transmembrane region" description="Helical" evidence="9">
    <location>
        <begin position="135"/>
        <end position="152"/>
    </location>
</feature>
<keyword evidence="2 8" id="KW-0812">Transmembrane</keyword>
<name>A0A3M6UWJ3_POCDA</name>
<feature type="transmembrane region" description="Helical" evidence="9">
    <location>
        <begin position="20"/>
        <end position="41"/>
    </location>
</feature>
<dbReference type="PRINTS" id="PR00237">
    <property type="entry name" value="GPCRRHODOPSN"/>
</dbReference>
<comment type="similarity">
    <text evidence="8">Belongs to the G-protein coupled receptor 1 family.</text>
</comment>
<evidence type="ECO:0000313" key="12">
    <source>
        <dbReference type="Proteomes" id="UP000275408"/>
    </source>
</evidence>
<feature type="transmembrane region" description="Helical" evidence="9">
    <location>
        <begin position="231"/>
        <end position="253"/>
    </location>
</feature>
<dbReference type="CDD" id="cd00637">
    <property type="entry name" value="7tm_classA_rhodopsin-like"/>
    <property type="match status" value="1"/>
</dbReference>
<evidence type="ECO:0000256" key="2">
    <source>
        <dbReference type="ARBA" id="ARBA00022692"/>
    </source>
</evidence>
<dbReference type="PANTHER" id="PTHR24240">
    <property type="entry name" value="OPSIN"/>
    <property type="match status" value="1"/>
</dbReference>
<evidence type="ECO:0000256" key="4">
    <source>
        <dbReference type="ARBA" id="ARBA00023040"/>
    </source>
</evidence>
<dbReference type="GO" id="GO:0016020">
    <property type="term" value="C:membrane"/>
    <property type="evidence" value="ECO:0007669"/>
    <property type="project" value="UniProtKB-SubCell"/>
</dbReference>
<dbReference type="Pfam" id="PF00001">
    <property type="entry name" value="7tm_1"/>
    <property type="match status" value="1"/>
</dbReference>
<dbReference type="GO" id="GO:0004930">
    <property type="term" value="F:G protein-coupled receptor activity"/>
    <property type="evidence" value="ECO:0007669"/>
    <property type="project" value="UniProtKB-KW"/>
</dbReference>
<evidence type="ECO:0000256" key="9">
    <source>
        <dbReference type="SAM" id="Phobius"/>
    </source>
</evidence>
<dbReference type="PROSITE" id="PS50262">
    <property type="entry name" value="G_PROTEIN_RECEP_F1_2"/>
    <property type="match status" value="1"/>
</dbReference>
<evidence type="ECO:0000256" key="1">
    <source>
        <dbReference type="ARBA" id="ARBA00004141"/>
    </source>
</evidence>
<keyword evidence="12" id="KW-1185">Reference proteome</keyword>
<dbReference type="EMBL" id="RCHS01000554">
    <property type="protein sequence ID" value="RMX58011.1"/>
    <property type="molecule type" value="Genomic_DNA"/>
</dbReference>
<dbReference type="OrthoDB" id="5950040at2759"/>
<keyword evidence="4 8" id="KW-0297">G-protein coupled receptor</keyword>
<reference evidence="11 12" key="1">
    <citation type="journal article" date="2018" name="Sci. Rep.">
        <title>Comparative analysis of the Pocillopora damicornis genome highlights role of immune system in coral evolution.</title>
        <authorList>
            <person name="Cunning R."/>
            <person name="Bay R.A."/>
            <person name="Gillette P."/>
            <person name="Baker A.C."/>
            <person name="Traylor-Knowles N."/>
        </authorList>
    </citation>
    <scope>NUCLEOTIDE SEQUENCE [LARGE SCALE GENOMIC DNA]</scope>
    <source>
        <strain evidence="11">RSMAS</strain>
        <tissue evidence="11">Whole animal</tissue>
    </source>
</reference>
<dbReference type="InterPro" id="IPR000276">
    <property type="entry name" value="GPCR_Rhodpsn"/>
</dbReference>
<evidence type="ECO:0000259" key="10">
    <source>
        <dbReference type="PROSITE" id="PS50262"/>
    </source>
</evidence>
<dbReference type="InterPro" id="IPR050125">
    <property type="entry name" value="GPCR_opsins"/>
</dbReference>
<keyword evidence="7 8" id="KW-0807">Transducer</keyword>
<feature type="domain" description="G-protein coupled receptors family 1 profile" evidence="10">
    <location>
        <begin position="32"/>
        <end position="283"/>
    </location>
</feature>
<dbReference type="InterPro" id="IPR017452">
    <property type="entry name" value="GPCR_Rhodpsn_7TM"/>
</dbReference>
<feature type="transmembrane region" description="Helical" evidence="9">
    <location>
        <begin position="265"/>
        <end position="286"/>
    </location>
</feature>
<comment type="caution">
    <text evidence="11">The sequence shown here is derived from an EMBL/GenBank/DDBJ whole genome shotgun (WGS) entry which is preliminary data.</text>
</comment>
<evidence type="ECO:0000256" key="8">
    <source>
        <dbReference type="RuleBase" id="RU000688"/>
    </source>
</evidence>
<evidence type="ECO:0000313" key="11">
    <source>
        <dbReference type="EMBL" id="RMX58011.1"/>
    </source>
</evidence>
<dbReference type="OMA" id="CAYTFAS"/>
<dbReference type="Gene3D" id="1.20.1070.10">
    <property type="entry name" value="Rhodopsin 7-helix transmembrane proteins"/>
    <property type="match status" value="1"/>
</dbReference>
<dbReference type="PROSITE" id="PS00237">
    <property type="entry name" value="G_PROTEIN_RECEP_F1_1"/>
    <property type="match status" value="1"/>
</dbReference>
<proteinExistence type="inferred from homology"/>